<dbReference type="FunFam" id="3.30.70.330:FF:000051">
    <property type="entry name" value="Heterogeneous nuclear ribonucleoprotein 1"/>
    <property type="match status" value="1"/>
</dbReference>
<dbReference type="Pfam" id="PF00076">
    <property type="entry name" value="RRM_1"/>
    <property type="match status" value="2"/>
</dbReference>
<evidence type="ECO:0000256" key="3">
    <source>
        <dbReference type="PROSITE-ProRule" id="PRU00176"/>
    </source>
</evidence>
<dbReference type="InterPro" id="IPR012677">
    <property type="entry name" value="Nucleotide-bd_a/b_plait_sf"/>
</dbReference>
<dbReference type="FunFam" id="3.30.70.330:FF:000102">
    <property type="entry name" value="Heterogeneous nuclear ribonucleoprotein 1"/>
    <property type="match status" value="1"/>
</dbReference>
<dbReference type="SUPFAM" id="SSF54928">
    <property type="entry name" value="RNA-binding domain, RBD"/>
    <property type="match status" value="2"/>
</dbReference>
<dbReference type="InterPro" id="IPR035979">
    <property type="entry name" value="RBD_domain_sf"/>
</dbReference>
<dbReference type="GO" id="GO:0003729">
    <property type="term" value="F:mRNA binding"/>
    <property type="evidence" value="ECO:0007669"/>
    <property type="project" value="TreeGrafter"/>
</dbReference>
<dbReference type="InterPro" id="IPR000504">
    <property type="entry name" value="RRM_dom"/>
</dbReference>
<evidence type="ECO:0000313" key="5">
    <source>
        <dbReference type="EMBL" id="WMV53013.1"/>
    </source>
</evidence>
<keyword evidence="6" id="KW-1185">Reference proteome</keyword>
<dbReference type="Proteomes" id="UP001234989">
    <property type="component" value="Chromosome 11"/>
</dbReference>
<dbReference type="PROSITE" id="PS50102">
    <property type="entry name" value="RRM"/>
    <property type="match status" value="2"/>
</dbReference>
<evidence type="ECO:0000259" key="4">
    <source>
        <dbReference type="PROSITE" id="PS50102"/>
    </source>
</evidence>
<reference evidence="5" key="1">
    <citation type="submission" date="2023-08" db="EMBL/GenBank/DDBJ databases">
        <title>A de novo genome assembly of Solanum verrucosum Schlechtendal, a Mexican diploid species geographically isolated from the other diploid A-genome species in potato relatives.</title>
        <authorList>
            <person name="Hosaka K."/>
        </authorList>
    </citation>
    <scope>NUCLEOTIDE SEQUENCE</scope>
    <source>
        <tissue evidence="5">Young leaves</tissue>
    </source>
</reference>
<evidence type="ECO:0000256" key="1">
    <source>
        <dbReference type="ARBA" id="ARBA00022737"/>
    </source>
</evidence>
<gene>
    <name evidence="5" type="ORF">MTR67_046398</name>
</gene>
<keyword evidence="1" id="KW-0677">Repeat</keyword>
<organism evidence="5 6">
    <name type="scientific">Solanum verrucosum</name>
    <dbReference type="NCBI Taxonomy" id="315347"/>
    <lineage>
        <taxon>Eukaryota</taxon>
        <taxon>Viridiplantae</taxon>
        <taxon>Streptophyta</taxon>
        <taxon>Embryophyta</taxon>
        <taxon>Tracheophyta</taxon>
        <taxon>Spermatophyta</taxon>
        <taxon>Magnoliopsida</taxon>
        <taxon>eudicotyledons</taxon>
        <taxon>Gunneridae</taxon>
        <taxon>Pentapetalae</taxon>
        <taxon>asterids</taxon>
        <taxon>lamiids</taxon>
        <taxon>Solanales</taxon>
        <taxon>Solanaceae</taxon>
        <taxon>Solanoideae</taxon>
        <taxon>Solaneae</taxon>
        <taxon>Solanum</taxon>
    </lineage>
</organism>
<feature type="domain" description="RRM" evidence="4">
    <location>
        <begin position="6"/>
        <end position="82"/>
    </location>
</feature>
<keyword evidence="2 3" id="KW-0694">RNA-binding</keyword>
<evidence type="ECO:0000256" key="2">
    <source>
        <dbReference type="ARBA" id="ARBA00022884"/>
    </source>
</evidence>
<dbReference type="Gene3D" id="3.30.70.330">
    <property type="match status" value="2"/>
</dbReference>
<dbReference type="GO" id="GO:0006417">
    <property type="term" value="P:regulation of translation"/>
    <property type="evidence" value="ECO:0007669"/>
    <property type="project" value="TreeGrafter"/>
</dbReference>
<dbReference type="AlphaFoldDB" id="A0AAF0ZX72"/>
<protein>
    <recommendedName>
        <fullName evidence="4">RRM domain-containing protein</fullName>
    </recommendedName>
</protein>
<dbReference type="SMART" id="SM00360">
    <property type="entry name" value="RRM"/>
    <property type="match status" value="2"/>
</dbReference>
<evidence type="ECO:0000313" key="6">
    <source>
        <dbReference type="Proteomes" id="UP001234989"/>
    </source>
</evidence>
<dbReference type="CDD" id="cd12330">
    <property type="entry name" value="RRM2_Hrp1p"/>
    <property type="match status" value="1"/>
</dbReference>
<feature type="domain" description="RRM" evidence="4">
    <location>
        <begin position="105"/>
        <end position="182"/>
    </location>
</feature>
<dbReference type="PANTHER" id="PTHR48032">
    <property type="entry name" value="RNA-BINDING PROTEIN MUSASHI HOMOLOG RBP6"/>
    <property type="match status" value="1"/>
</dbReference>
<dbReference type="CDD" id="cd12325">
    <property type="entry name" value="RRM1_hnRNPA_hnRNPD_like"/>
    <property type="match status" value="1"/>
</dbReference>
<dbReference type="PANTHER" id="PTHR48032:SF1">
    <property type="entry name" value="RNA-BINDING (RRM_RBD_RNP MOTIFS) FAMILY PROTEIN"/>
    <property type="match status" value="1"/>
</dbReference>
<name>A0AAF0ZX72_SOLVR</name>
<sequence length="468" mass="49947">MEMEPGKLFVGGISWDTNEDRLKEYFQAFGDVIEAVIMKDRITGRARGFGFVVFADPSVAERVVKEKHIIDGRTVEAKKAVPRDDQHITRNNGSMQGSPGPARTKKIFVGGLASSVTESDFKNYFDQFGTITDVVVMYDHNTQRPRGFGFITFDSEEAVDKVLYKTFHELNGKLVEVKRAVPKELSPSPARSPFNGQNYGLNRVNNLLNAYTQGYVPSSIGNYGMRMEGRYSPLTAGRNGYSSFNPADFNLPTGIDSTLNLNYGGNGTFGSNYGRGFNSLYNGNSNRFSGPVGYAPGRSSSMLNSVGWNLWDNESLNYGTNSANSTDFVGSGSGAAGYGTLGGLGTIWGSSSISGQGGGNGSFGSGNIANSGEAVGTGYGRNSGSNAVNTSPYSSAKDIPAGAFGNLYGNTVGASFYEDSAWRSTSPELDDSASFGYGLGNTESLGYVGGYSVANRSNKGKKLLICYF</sequence>
<accession>A0AAF0ZX72</accession>
<dbReference type="EMBL" id="CP133622">
    <property type="protein sequence ID" value="WMV53013.1"/>
    <property type="molecule type" value="Genomic_DNA"/>
</dbReference>
<proteinExistence type="predicted"/>